<dbReference type="EMBL" id="CP012605">
    <property type="protein sequence ID" value="ANH73547.1"/>
    <property type="molecule type" value="Genomic_DNA"/>
</dbReference>
<evidence type="ECO:0000313" key="1">
    <source>
        <dbReference type="EMBL" id="ANH73547.1"/>
    </source>
</evidence>
<organism evidence="1 2">
    <name type="scientific">Ralstonia insidiosa</name>
    <dbReference type="NCBI Taxonomy" id="190721"/>
    <lineage>
        <taxon>Bacteria</taxon>
        <taxon>Pseudomonadati</taxon>
        <taxon>Pseudomonadota</taxon>
        <taxon>Betaproteobacteria</taxon>
        <taxon>Burkholderiales</taxon>
        <taxon>Burkholderiaceae</taxon>
        <taxon>Ralstonia</taxon>
    </lineage>
</organism>
<reference evidence="1 2" key="1">
    <citation type="submission" date="2015-09" db="EMBL/GenBank/DDBJ databases">
        <authorList>
            <person name="Xu Y."/>
            <person name="Nagy A."/>
            <person name="Liu N.T."/>
            <person name="Nou X."/>
        </authorList>
    </citation>
    <scope>NUCLEOTIDE SEQUENCE [LARGE SCALE GENOMIC DNA]</scope>
    <source>
        <strain evidence="1 2">FC1138</strain>
    </source>
</reference>
<accession>A0AAC9FRJ1</accession>
<dbReference type="Proteomes" id="UP000077927">
    <property type="component" value="Chromosome 1"/>
</dbReference>
<name>A0AAC9FRJ1_9RALS</name>
<evidence type="ECO:0000313" key="2">
    <source>
        <dbReference type="Proteomes" id="UP000077927"/>
    </source>
</evidence>
<proteinExistence type="predicted"/>
<protein>
    <submittedName>
        <fullName evidence="1">Uncharacterized protein</fullName>
    </submittedName>
</protein>
<dbReference type="AlphaFoldDB" id="A0AAC9FRJ1"/>
<sequence length="44" mass="4671">MRSQCQQGYPVQLCLVAAHLIGRKALLGWGRTMTHAPHAIAGGA</sequence>
<gene>
    <name evidence="1" type="ORF">ACS15_3153</name>
</gene>
<dbReference type="KEGG" id="rin:ACS15_3153"/>